<evidence type="ECO:0000313" key="2">
    <source>
        <dbReference type="EMBL" id="QDU32455.1"/>
    </source>
</evidence>
<keyword evidence="1" id="KW-0175">Coiled coil</keyword>
<keyword evidence="3" id="KW-1185">Reference proteome</keyword>
<dbReference type="Pfam" id="PF07396">
    <property type="entry name" value="Porin_O_P"/>
    <property type="match status" value="1"/>
</dbReference>
<dbReference type="AlphaFoldDB" id="A0A517YQG0"/>
<name>A0A517YQG0_9BACT</name>
<proteinExistence type="predicted"/>
<evidence type="ECO:0000313" key="3">
    <source>
        <dbReference type="Proteomes" id="UP000317369"/>
    </source>
</evidence>
<dbReference type="SUPFAM" id="SSF56935">
    <property type="entry name" value="Porins"/>
    <property type="match status" value="1"/>
</dbReference>
<accession>A0A517YQG0</accession>
<dbReference type="KEGG" id="pcor:KS4_04870"/>
<evidence type="ECO:0008006" key="4">
    <source>
        <dbReference type="Google" id="ProtNLM"/>
    </source>
</evidence>
<sequence>MYILIAVISFIPINIYAQSKNPEERISQLEGHVANLESRLKTLDERYNQELLEQRWTEEMRGLIDDVLKESNNNRFQDDSGIYAGNQGGQFFLRSKNGDYRLLINGFSQNWFVVNQQNARPPRGLGDTQLGFETRRARLWFHGNIINEKIGFRLQLETSPPDLGRVFMQEAWGSYQFNDDWKMIFGLAKLPFLREQLTHGWELLAVDRSLTSYFFNLNRQTQFQIQWFGSEYVRLYAALSNGTRRDLTQIPPRGFETIGKDPATLAVTARADWKLFGTWQQQYKNVAWSGTESTAIVGAAINYQLANLDVTESFSIFPGNGDYLSFTVDGAWDYNNWHFAAFGFGAFIRHTNENLQDRDLFGAQVEAAYLFDDTYQPFVRLEWMNPDINGNDDPIFMTFGTNIYFAKQKLKWTTDVLWFFNGDAFNSLQINPFTEPVFIRLYGIDEESGNFGANNMVVFRTQLQVKF</sequence>
<protein>
    <recommendedName>
        <fullName evidence="4">Porin</fullName>
    </recommendedName>
</protein>
<dbReference type="EMBL" id="CP036425">
    <property type="protein sequence ID" value="QDU32455.1"/>
    <property type="molecule type" value="Genomic_DNA"/>
</dbReference>
<dbReference type="Gene3D" id="2.40.160.10">
    <property type="entry name" value="Porin"/>
    <property type="match status" value="1"/>
</dbReference>
<dbReference type="RefSeq" id="WP_200761480.1">
    <property type="nucleotide sequence ID" value="NZ_CP036425.1"/>
</dbReference>
<evidence type="ECO:0000256" key="1">
    <source>
        <dbReference type="SAM" id="Coils"/>
    </source>
</evidence>
<organism evidence="2 3">
    <name type="scientific">Poriferisphaera corsica</name>
    <dbReference type="NCBI Taxonomy" id="2528020"/>
    <lineage>
        <taxon>Bacteria</taxon>
        <taxon>Pseudomonadati</taxon>
        <taxon>Planctomycetota</taxon>
        <taxon>Phycisphaerae</taxon>
        <taxon>Phycisphaerales</taxon>
        <taxon>Phycisphaeraceae</taxon>
        <taxon>Poriferisphaera</taxon>
    </lineage>
</organism>
<reference evidence="2 3" key="1">
    <citation type="submission" date="2019-02" db="EMBL/GenBank/DDBJ databases">
        <title>Deep-cultivation of Planctomycetes and their phenomic and genomic characterization uncovers novel biology.</title>
        <authorList>
            <person name="Wiegand S."/>
            <person name="Jogler M."/>
            <person name="Boedeker C."/>
            <person name="Pinto D."/>
            <person name="Vollmers J."/>
            <person name="Rivas-Marin E."/>
            <person name="Kohn T."/>
            <person name="Peeters S.H."/>
            <person name="Heuer A."/>
            <person name="Rast P."/>
            <person name="Oberbeckmann S."/>
            <person name="Bunk B."/>
            <person name="Jeske O."/>
            <person name="Meyerdierks A."/>
            <person name="Storesund J.E."/>
            <person name="Kallscheuer N."/>
            <person name="Luecker S."/>
            <person name="Lage O.M."/>
            <person name="Pohl T."/>
            <person name="Merkel B.J."/>
            <person name="Hornburger P."/>
            <person name="Mueller R.-W."/>
            <person name="Bruemmer F."/>
            <person name="Labrenz M."/>
            <person name="Spormann A.M."/>
            <person name="Op den Camp H."/>
            <person name="Overmann J."/>
            <person name="Amann R."/>
            <person name="Jetten M.S.M."/>
            <person name="Mascher T."/>
            <person name="Medema M.H."/>
            <person name="Devos D.P."/>
            <person name="Kaster A.-K."/>
            <person name="Ovreas L."/>
            <person name="Rohde M."/>
            <person name="Galperin M.Y."/>
            <person name="Jogler C."/>
        </authorList>
    </citation>
    <scope>NUCLEOTIDE SEQUENCE [LARGE SCALE GENOMIC DNA]</scope>
    <source>
        <strain evidence="2 3">KS4</strain>
    </source>
</reference>
<dbReference type="Proteomes" id="UP000317369">
    <property type="component" value="Chromosome"/>
</dbReference>
<gene>
    <name evidence="2" type="ORF">KS4_04870</name>
</gene>
<dbReference type="InterPro" id="IPR010870">
    <property type="entry name" value="Porin_O/P"/>
</dbReference>
<dbReference type="InterPro" id="IPR023614">
    <property type="entry name" value="Porin_dom_sf"/>
</dbReference>
<feature type="coiled-coil region" evidence="1">
    <location>
        <begin position="26"/>
        <end position="53"/>
    </location>
</feature>